<reference evidence="3 4" key="1">
    <citation type="submission" date="2016-07" db="EMBL/GenBank/DDBJ databases">
        <title>Pervasive Adenine N6-methylation of Active Genes in Fungi.</title>
        <authorList>
            <consortium name="DOE Joint Genome Institute"/>
            <person name="Mondo S.J."/>
            <person name="Dannebaum R.O."/>
            <person name="Kuo R.C."/>
            <person name="Labutti K."/>
            <person name="Haridas S."/>
            <person name="Kuo A."/>
            <person name="Salamov A."/>
            <person name="Ahrendt S.R."/>
            <person name="Lipzen A."/>
            <person name="Sullivan W."/>
            <person name="Andreopoulos W.B."/>
            <person name="Clum A."/>
            <person name="Lindquist E."/>
            <person name="Daum C."/>
            <person name="Ramamoorthy G.K."/>
            <person name="Gryganskyi A."/>
            <person name="Culley D."/>
            <person name="Magnuson J.K."/>
            <person name="James T.Y."/>
            <person name="O'Malley M.A."/>
            <person name="Stajich J.E."/>
            <person name="Spatafora J.W."/>
            <person name="Visel A."/>
            <person name="Grigoriev I.V."/>
        </authorList>
    </citation>
    <scope>NUCLEOTIDE SEQUENCE [LARGE SCALE GENOMIC DNA]</scope>
    <source>
        <strain evidence="3 4">NRRL 1336</strain>
    </source>
</reference>
<name>A0A1X2IGJ9_9FUNG</name>
<evidence type="ECO:0000256" key="1">
    <source>
        <dbReference type="SAM" id="MobiDB-lite"/>
    </source>
</evidence>
<evidence type="ECO:0000313" key="3">
    <source>
        <dbReference type="EMBL" id="ORZ16274.1"/>
    </source>
</evidence>
<keyword evidence="2" id="KW-0732">Signal</keyword>
<feature type="region of interest" description="Disordered" evidence="1">
    <location>
        <begin position="223"/>
        <end position="269"/>
    </location>
</feature>
<proteinExistence type="predicted"/>
<dbReference type="InterPro" id="IPR035892">
    <property type="entry name" value="C2_domain_sf"/>
</dbReference>
<organism evidence="3 4">
    <name type="scientific">Absidia repens</name>
    <dbReference type="NCBI Taxonomy" id="90262"/>
    <lineage>
        <taxon>Eukaryota</taxon>
        <taxon>Fungi</taxon>
        <taxon>Fungi incertae sedis</taxon>
        <taxon>Mucoromycota</taxon>
        <taxon>Mucoromycotina</taxon>
        <taxon>Mucoromycetes</taxon>
        <taxon>Mucorales</taxon>
        <taxon>Cunninghamellaceae</taxon>
        <taxon>Absidia</taxon>
    </lineage>
</organism>
<accession>A0A1X2IGJ9</accession>
<dbReference type="Gene3D" id="2.60.40.150">
    <property type="entry name" value="C2 domain"/>
    <property type="match status" value="1"/>
</dbReference>
<dbReference type="OrthoDB" id="2221257at2759"/>
<dbReference type="AlphaFoldDB" id="A0A1X2IGJ9"/>
<gene>
    <name evidence="3" type="ORF">BCR42DRAFT_414706</name>
</gene>
<keyword evidence="4" id="KW-1185">Reference proteome</keyword>
<feature type="chain" id="PRO_5012688024" evidence="2">
    <location>
        <begin position="23"/>
        <end position="502"/>
    </location>
</feature>
<evidence type="ECO:0000256" key="2">
    <source>
        <dbReference type="SAM" id="SignalP"/>
    </source>
</evidence>
<comment type="caution">
    <text evidence="3">The sequence shown here is derived from an EMBL/GenBank/DDBJ whole genome shotgun (WGS) entry which is preliminary data.</text>
</comment>
<feature type="compositionally biased region" description="Low complexity" evidence="1">
    <location>
        <begin position="251"/>
        <end position="265"/>
    </location>
</feature>
<protein>
    <submittedName>
        <fullName evidence="3">Uncharacterized protein</fullName>
    </submittedName>
</protein>
<evidence type="ECO:0000313" key="4">
    <source>
        <dbReference type="Proteomes" id="UP000193560"/>
    </source>
</evidence>
<dbReference type="Proteomes" id="UP000193560">
    <property type="component" value="Unassembled WGS sequence"/>
</dbReference>
<dbReference type="EMBL" id="MCGE01000011">
    <property type="protein sequence ID" value="ORZ16274.1"/>
    <property type="molecule type" value="Genomic_DNA"/>
</dbReference>
<sequence length="502" mass="56428">MTLILTTTCSYALLIAIDQGTGFPSFNDRDIFLHSRLALHLPDTIGDLIPPSTIISAKPTKLVPKPQWRTTLGYFLSAKLLKRLKRRCAVITLQVTTMTGQGDMHELGTVTLRVDQAKTIKVTQRRQQQQQQPPFNILKDYVIDKGDWKPVIKNGNGTTMNNAQIKVGLFVVEMPLHAGERNRETTAASVRHHAIFNKQSEDSSYGDLGLEIHSMDTNDEMTNSLLSLTGTDGSNDYDTDQSTMNQHHHVTSSSSLSSSSDLRTSSNKKEKIISNTSTASLPIMDCFRVIQHKHGPFPYLQIGNGSQRYTFVLRLVEATAVMSLLSTNDPLLTINKSSSNIRKLMQYTFSDWQVKHDVITKGHSWQVTDQPMCLFLQGHLHDLQQWLSQQGQIEVCLVLADMNAKCEHTIGKSMVRLKGWCPLRIEQASFPIHDRSNRLHVDQPFQFARVVVQLGLTEGWGNGLDGQQRDIHLANNSSNSNDSDSRLVQPKHTFLHQQNLIK</sequence>
<feature type="signal peptide" evidence="2">
    <location>
        <begin position="1"/>
        <end position="22"/>
    </location>
</feature>
<feature type="compositionally biased region" description="Polar residues" evidence="1">
    <location>
        <begin position="223"/>
        <end position="245"/>
    </location>
</feature>